<reference evidence="1" key="1">
    <citation type="submission" date="2020-10" db="EMBL/GenBank/DDBJ databases">
        <title>Microbiome of the Black Sea water column analyzed by genome centric metagenomics.</title>
        <authorList>
            <person name="Cabello-Yeves P.J."/>
            <person name="Callieri C."/>
            <person name="Picazo A."/>
            <person name="Mehrshad M."/>
            <person name="Haro-Moreno J.M."/>
            <person name="Roda-Garcia J."/>
            <person name="Dzembekova N."/>
            <person name="Slabakova V."/>
            <person name="Slabakova N."/>
            <person name="Moncheva S."/>
            <person name="Rodriguez-Valera F."/>
        </authorList>
    </citation>
    <scope>NUCLEOTIDE SEQUENCE</scope>
    <source>
        <strain evidence="1">BS307-5m-G49</strain>
    </source>
</reference>
<dbReference type="SUPFAM" id="SSF54637">
    <property type="entry name" value="Thioesterase/thiol ester dehydrase-isomerase"/>
    <property type="match status" value="1"/>
</dbReference>
<dbReference type="Proteomes" id="UP000744438">
    <property type="component" value="Unassembled WGS sequence"/>
</dbReference>
<proteinExistence type="predicted"/>
<evidence type="ECO:0000313" key="1">
    <source>
        <dbReference type="EMBL" id="MBL6811677.1"/>
    </source>
</evidence>
<accession>A0A937I2D9</accession>
<gene>
    <name evidence="1" type="ORF">ISQ63_02200</name>
</gene>
<dbReference type="InterPro" id="IPR029069">
    <property type="entry name" value="HotDog_dom_sf"/>
</dbReference>
<comment type="caution">
    <text evidence="1">The sequence shown here is derived from an EMBL/GenBank/DDBJ whole genome shotgun (WGS) entry which is preliminary data.</text>
</comment>
<sequence length="268" mass="30219">MSSWQATALNTAPDSENQIHSDELAKEYGFKGGLVPGVTVSAYLLNPVIESLGISWLERGYANCKITSPLYDGETFEVLSEGFKEGQINTFLKNQDGKIIANAETKLLKDSFPEPDYKGDPFVQDNYEAPSASLEVWKKLKKEGCKAFKFHWGGDKPLIYLSDEKKLPKLLQPKEIGYANLCFLLGCSNWILAGNAFMNPWVHLQTKSQNYRPVPMNTTLIAEMSVQDFYEKKGHEFVDVNVNLFEDKSLHCCMSINLLAIFKLRTNN</sequence>
<organism evidence="1 2">
    <name type="scientific">SAR86 cluster bacterium</name>
    <dbReference type="NCBI Taxonomy" id="2030880"/>
    <lineage>
        <taxon>Bacteria</taxon>
        <taxon>Pseudomonadati</taxon>
        <taxon>Pseudomonadota</taxon>
        <taxon>Gammaproteobacteria</taxon>
        <taxon>SAR86 cluster</taxon>
    </lineage>
</organism>
<evidence type="ECO:0008006" key="3">
    <source>
        <dbReference type="Google" id="ProtNLM"/>
    </source>
</evidence>
<dbReference type="Gene3D" id="3.10.129.10">
    <property type="entry name" value="Hotdog Thioesterase"/>
    <property type="match status" value="1"/>
</dbReference>
<name>A0A937I2D9_9GAMM</name>
<dbReference type="EMBL" id="JADHQC010000008">
    <property type="protein sequence ID" value="MBL6811677.1"/>
    <property type="molecule type" value="Genomic_DNA"/>
</dbReference>
<protein>
    <recommendedName>
        <fullName evidence="3">Thioesterase family protein</fullName>
    </recommendedName>
</protein>
<evidence type="ECO:0000313" key="2">
    <source>
        <dbReference type="Proteomes" id="UP000744438"/>
    </source>
</evidence>
<dbReference type="AlphaFoldDB" id="A0A937I2D9"/>